<dbReference type="PANTHER" id="PTHR38542:SF2">
    <property type="entry name" value="REPLICATION FACTOR A C-TERMINAL DOMAIN-CONTAINING PROTEIN"/>
    <property type="match status" value="1"/>
</dbReference>
<dbReference type="AlphaFoldDB" id="A0A5J5BXM7"/>
<gene>
    <name evidence="1" type="ORF">F0562_002879</name>
</gene>
<evidence type="ECO:0000313" key="1">
    <source>
        <dbReference type="EMBL" id="KAA8546382.1"/>
    </source>
</evidence>
<dbReference type="SUPFAM" id="SSF50249">
    <property type="entry name" value="Nucleic acid-binding proteins"/>
    <property type="match status" value="1"/>
</dbReference>
<dbReference type="PANTHER" id="PTHR38542">
    <property type="entry name" value="OS04G0450500 PROTEIN"/>
    <property type="match status" value="1"/>
</dbReference>
<dbReference type="Proteomes" id="UP000325577">
    <property type="component" value="Linkage Group LG1"/>
</dbReference>
<dbReference type="EMBL" id="CM018032">
    <property type="protein sequence ID" value="KAA8546382.1"/>
    <property type="molecule type" value="Genomic_DNA"/>
</dbReference>
<proteinExistence type="predicted"/>
<protein>
    <submittedName>
        <fullName evidence="1">Uncharacterized protein</fullName>
    </submittedName>
</protein>
<dbReference type="InterPro" id="IPR012340">
    <property type="entry name" value="NA-bd_OB-fold"/>
</dbReference>
<reference evidence="1 2" key="1">
    <citation type="submission" date="2019-09" db="EMBL/GenBank/DDBJ databases">
        <title>A chromosome-level genome assembly of the Chinese tupelo Nyssa sinensis.</title>
        <authorList>
            <person name="Yang X."/>
            <person name="Kang M."/>
            <person name="Yang Y."/>
            <person name="Xiong H."/>
            <person name="Wang M."/>
            <person name="Zhang Z."/>
            <person name="Wang Z."/>
            <person name="Wu H."/>
            <person name="Ma T."/>
            <person name="Liu J."/>
            <person name="Xi Z."/>
        </authorList>
    </citation>
    <scope>NUCLEOTIDE SEQUENCE [LARGE SCALE GENOMIC DNA]</scope>
    <source>
        <strain evidence="1">J267</strain>
        <tissue evidence="1">Leaf</tissue>
    </source>
</reference>
<organism evidence="1 2">
    <name type="scientific">Nyssa sinensis</name>
    <dbReference type="NCBI Taxonomy" id="561372"/>
    <lineage>
        <taxon>Eukaryota</taxon>
        <taxon>Viridiplantae</taxon>
        <taxon>Streptophyta</taxon>
        <taxon>Embryophyta</taxon>
        <taxon>Tracheophyta</taxon>
        <taxon>Spermatophyta</taxon>
        <taxon>Magnoliopsida</taxon>
        <taxon>eudicotyledons</taxon>
        <taxon>Gunneridae</taxon>
        <taxon>Pentapetalae</taxon>
        <taxon>asterids</taxon>
        <taxon>Cornales</taxon>
        <taxon>Nyssaceae</taxon>
        <taxon>Nyssa</taxon>
    </lineage>
</organism>
<name>A0A5J5BXM7_9ASTE</name>
<keyword evidence="2" id="KW-1185">Reference proteome</keyword>
<accession>A0A5J5BXM7</accession>
<evidence type="ECO:0000313" key="2">
    <source>
        <dbReference type="Proteomes" id="UP000325577"/>
    </source>
</evidence>
<sequence length="431" mass="49086">MAAIGWYGPLIDLSRASSHMGDYVQLIVFVHRSTPIQYKLSKCEVVRTDIQVGDDTRPFFPVSIWQKQMGSLASAGDVILLQNVRITRFGDIVEARTVDRSSLQCLVHPYELLVSKGADDLIGDCRVGITTKEKLRKVIEWVQRAGSTLHNVELHSYQQKRQLSMNWKVYEERKSQECSSLLEVIHLTDSYKATFYASVGEIFLLLTRKHIHEFEEERMFISRRLSIMGDNNLAEDLICTGCQLCGSPLDSESGSIFEQTTIPLYCQKSSNRLHIVSLIFRPFMLYVWDDSKYIPLLVTNKAAELLFGNIKAERVYSSYQGQKHGQNPDSENVHKENCSDARPIKPNAAEGGVACSCSLGAHKSQPKEKHHCHKSPYFYWIWLIFLKMLLQQENSPLKFEVTVNADKDWESGRCEMVSVSMPCFRTKASSV</sequence>
<dbReference type="OrthoDB" id="2446218at2759"/>